<name>A0A180GFL2_PUCT1</name>
<dbReference type="GO" id="GO:0000902">
    <property type="term" value="P:cell morphogenesis"/>
    <property type="evidence" value="ECO:0007669"/>
    <property type="project" value="InterPro"/>
</dbReference>
<dbReference type="GO" id="GO:0030427">
    <property type="term" value="C:site of polarized growth"/>
    <property type="evidence" value="ECO:0007669"/>
    <property type="project" value="TreeGrafter"/>
</dbReference>
<feature type="region of interest" description="Disordered" evidence="1">
    <location>
        <begin position="641"/>
        <end position="684"/>
    </location>
</feature>
<dbReference type="SUPFAM" id="SSF48439">
    <property type="entry name" value="Protein prenylyltransferase"/>
    <property type="match status" value="1"/>
</dbReference>
<accession>A0A180GFL2</accession>
<dbReference type="PANTHER" id="PTHR12295">
    <property type="entry name" value="FURRY-RELATED"/>
    <property type="match status" value="1"/>
</dbReference>
<feature type="region of interest" description="Disordered" evidence="1">
    <location>
        <begin position="225"/>
        <end position="250"/>
    </location>
</feature>
<keyword evidence="5" id="KW-1185">Reference proteome</keyword>
<dbReference type="GO" id="GO:0005938">
    <property type="term" value="C:cell cortex"/>
    <property type="evidence" value="ECO:0007669"/>
    <property type="project" value="TreeGrafter"/>
</dbReference>
<reference evidence="4" key="4">
    <citation type="submission" date="2025-05" db="UniProtKB">
        <authorList>
            <consortium name="EnsemblFungi"/>
        </authorList>
    </citation>
    <scope>IDENTIFICATION</scope>
    <source>
        <strain evidence="4">isolate 1-1 / race 1 (BBBD)</strain>
    </source>
</reference>
<gene>
    <name evidence="3" type="ORF">PTTG_08045</name>
</gene>
<evidence type="ECO:0000313" key="4">
    <source>
        <dbReference type="EnsemblFungi" id="PTTG_08045-t43_1-p1"/>
    </source>
</evidence>
<dbReference type="EnsemblFungi" id="PTTG_08045-t43_1">
    <property type="protein sequence ID" value="PTTG_08045-t43_1-p1"/>
    <property type="gene ID" value="PTTG_08045"/>
</dbReference>
<dbReference type="Proteomes" id="UP000005240">
    <property type="component" value="Unassembled WGS sequence"/>
</dbReference>
<dbReference type="EMBL" id="ADAS02000082">
    <property type="protein sequence ID" value="OAV91364.1"/>
    <property type="molecule type" value="Genomic_DNA"/>
</dbReference>
<feature type="domain" description="Cell morphogenesis protein N-terminal" evidence="2">
    <location>
        <begin position="908"/>
        <end position="1001"/>
    </location>
</feature>
<evidence type="ECO:0000313" key="3">
    <source>
        <dbReference type="EMBL" id="OAV91364.1"/>
    </source>
</evidence>
<reference evidence="3" key="1">
    <citation type="submission" date="2009-11" db="EMBL/GenBank/DDBJ databases">
        <authorList>
            <consortium name="The Broad Institute Genome Sequencing Platform"/>
            <person name="Ward D."/>
            <person name="Feldgarden M."/>
            <person name="Earl A."/>
            <person name="Young S.K."/>
            <person name="Zeng Q."/>
            <person name="Koehrsen M."/>
            <person name="Alvarado L."/>
            <person name="Berlin A."/>
            <person name="Bochicchio J."/>
            <person name="Borenstein D."/>
            <person name="Chapman S.B."/>
            <person name="Chen Z."/>
            <person name="Engels R."/>
            <person name="Freedman E."/>
            <person name="Gellesch M."/>
            <person name="Goldberg J."/>
            <person name="Griggs A."/>
            <person name="Gujja S."/>
            <person name="Heilman E."/>
            <person name="Heiman D."/>
            <person name="Hepburn T."/>
            <person name="Howarth C."/>
            <person name="Jen D."/>
            <person name="Larson L."/>
            <person name="Lewis B."/>
            <person name="Mehta T."/>
            <person name="Park D."/>
            <person name="Pearson M."/>
            <person name="Roberts A."/>
            <person name="Saif S."/>
            <person name="Shea T."/>
            <person name="Shenoy N."/>
            <person name="Sisk P."/>
            <person name="Stolte C."/>
            <person name="Sykes S."/>
            <person name="Thomson T."/>
            <person name="Walk T."/>
            <person name="White J."/>
            <person name="Yandava C."/>
            <person name="Izard J."/>
            <person name="Baranova O.V."/>
            <person name="Blanton J.M."/>
            <person name="Tanner A.C."/>
            <person name="Dewhirst F.E."/>
            <person name="Haas B."/>
            <person name="Nusbaum C."/>
            <person name="Birren B."/>
        </authorList>
    </citation>
    <scope>NUCLEOTIDE SEQUENCE [LARGE SCALE GENOMIC DNA]</scope>
    <source>
        <strain evidence="3">1-1 BBBD Race 1</strain>
    </source>
</reference>
<dbReference type="Gene3D" id="1.25.40.120">
    <property type="entry name" value="Protein prenylyltransferase"/>
    <property type="match status" value="1"/>
</dbReference>
<dbReference type="PANTHER" id="PTHR12295:SF30">
    <property type="entry name" value="PROTEIN FURRY"/>
    <property type="match status" value="1"/>
</dbReference>
<feature type="compositionally biased region" description="Polar residues" evidence="1">
    <location>
        <begin position="659"/>
        <end position="668"/>
    </location>
</feature>
<feature type="region of interest" description="Disordered" evidence="1">
    <location>
        <begin position="420"/>
        <end position="447"/>
    </location>
</feature>
<dbReference type="InterPro" id="IPR039867">
    <property type="entry name" value="Furry/Tao3/Mor2"/>
</dbReference>
<protein>
    <submittedName>
        <fullName evidence="4">MOR2-PAG1_N domain-containing protein</fullName>
    </submittedName>
</protein>
<feature type="region of interest" description="Disordered" evidence="1">
    <location>
        <begin position="983"/>
        <end position="1005"/>
    </location>
</feature>
<dbReference type="InterPro" id="IPR016024">
    <property type="entry name" value="ARM-type_fold"/>
</dbReference>
<reference evidence="4 5" key="3">
    <citation type="journal article" date="2017" name="G3 (Bethesda)">
        <title>Comparative analysis highlights variable genome content of wheat rusts and divergence of the mating loci.</title>
        <authorList>
            <person name="Cuomo C.A."/>
            <person name="Bakkeren G."/>
            <person name="Khalil H.B."/>
            <person name="Panwar V."/>
            <person name="Joly D."/>
            <person name="Linning R."/>
            <person name="Sakthikumar S."/>
            <person name="Song X."/>
            <person name="Adiconis X."/>
            <person name="Fan L."/>
            <person name="Goldberg J.M."/>
            <person name="Levin J.Z."/>
            <person name="Young S."/>
            <person name="Zeng Q."/>
            <person name="Anikster Y."/>
            <person name="Bruce M."/>
            <person name="Wang M."/>
            <person name="Yin C."/>
            <person name="McCallum B."/>
            <person name="Szabo L.J."/>
            <person name="Hulbert S."/>
            <person name="Chen X."/>
            <person name="Fellers J.P."/>
        </authorList>
    </citation>
    <scope>NUCLEOTIDE SEQUENCE</scope>
    <source>
        <strain evidence="4">isolate 1-1 / race 1 (BBBD)</strain>
        <strain evidence="5">Isolate 1-1 / race 1 (BBBD)</strain>
    </source>
</reference>
<feature type="compositionally biased region" description="Polar residues" evidence="1">
    <location>
        <begin position="422"/>
        <end position="443"/>
    </location>
</feature>
<dbReference type="InterPro" id="IPR025614">
    <property type="entry name" value="Cell_morpho_N"/>
</dbReference>
<dbReference type="AlphaFoldDB" id="A0A180GFL2"/>
<dbReference type="OrthoDB" id="6287725at2759"/>
<proteinExistence type="predicted"/>
<organism evidence="3">
    <name type="scientific">Puccinia triticina (isolate 1-1 / race 1 (BBBD))</name>
    <name type="common">Brown leaf rust fungus</name>
    <dbReference type="NCBI Taxonomy" id="630390"/>
    <lineage>
        <taxon>Eukaryota</taxon>
        <taxon>Fungi</taxon>
        <taxon>Dikarya</taxon>
        <taxon>Basidiomycota</taxon>
        <taxon>Pucciniomycotina</taxon>
        <taxon>Pucciniomycetes</taxon>
        <taxon>Pucciniales</taxon>
        <taxon>Pucciniaceae</taxon>
        <taxon>Puccinia</taxon>
    </lineage>
</organism>
<dbReference type="STRING" id="630390.A0A180GFL2"/>
<sequence>MQPSSPLKQLPLTLANLAEIEWILLLISSRSNRGPLNFGTEESILWHTSLLWVSLEWILLLISSRSDQGPLNFGTEESILWHTSLLWVSLEWILLLISSRSDQGPLNFGTENPFFGTPLRYLDQVLITSDILVHWGLASLFAGQLSQDTSGSSAARTLLGTKTNPPPKNGASSVNRHPVYLLLFTSLPNSNQPNHDCVADFLDEKEQYLHTLVCLPASCPFGGQHPPPLSRSTGNSPLPASAPKSPPSLPQTNALRIIATARGIIQEASSVTTPRSMTFNPTCSVTTLLAEAEKRLFNNLNDNDFSSVKRTRLIKWKKHRKAANGESLTRLLESDNPVDYTLLCFALSSIFSTSLRLLPATVSNPPLQPAPAALSPSLRCGRCRRPLHRHRHRAQSRLGRPQPLHFWSSLLISVTSITTSTDPKTGNLSPTIDTLSNTSQSASARERNISPGEDLIKTLVPFLTSEQPPFREAAIRAMSSIHVSMYPTLLEGLLGLAHHLTSERKMIEAQKDRSARPNGTVKIIRLFSAIGKLHKSTTKLLFHPDYRIADRTVDILATFSRETCIFLKSQQHLDDLVSLSIRKSFLIFAKRLLRKTALLRPSSSPDHLHLFPKELFIDFYNLAEDWSTRAISSSSLQPQSAHANLSFGHPPGSDPHPSRSGSMSSRANVPQRGRPSASSTTISGDLLPASASMIATLCESYLDVRVASGSQNRPKSIADRPRISVSRLLRWIVMLFKKNDPKSHVHARRAFIGSVRNSSESNRLLEAALTLCWNESSKAMPLLQTLFGVLGNALISDPSLQIRDSALLVICLARLTHSDLTMRQQAIDLLKARGMLGTQLDLLSDVEVNLASAFAGQHLAAQFRTSATVCSLRKVAAVNFILELGSRIIQTDPQNRPADVVILALDWKNVYPSEVSLDTFVSLVHFILYWQLDYGTDFVLRTLLTYANDANENNQGLVAQTGAERIMIGITSSLRALTSLEKAQDPPYPTQDHHQPSKNSSNPHIIYDPNYSCRAQAIKCSATSSGKPPSLHSMIPDLKSRFAYKPSSDLTHVKIHAWDYRRYVILRIKQSQPLETLDAEELAFSGQQIKLDQYDQAHDADCGQDQKKKEDILAAELEWVRGALWIDPNDQSAWLFHHWLLSQSQSARPALHLPQESREKESNLNFPSISVVTLAQDKQILAAKHASIAELLEVEPDAKWAIAALIRARPAEHAHLLERLITLDPLRRQRYLDLVQPNPKAD</sequence>
<reference evidence="3" key="2">
    <citation type="submission" date="2016-05" db="EMBL/GenBank/DDBJ databases">
        <title>Comparative analysis highlights variable genome content of wheat rusts and divergence of the mating loci.</title>
        <authorList>
            <person name="Cuomo C.A."/>
            <person name="Bakkeren G."/>
            <person name="Szabo L."/>
            <person name="Khalil H."/>
            <person name="Joly D."/>
            <person name="Goldberg J."/>
            <person name="Young S."/>
            <person name="Zeng Q."/>
            <person name="Fellers J."/>
        </authorList>
    </citation>
    <scope>NUCLEOTIDE SEQUENCE [LARGE SCALE GENOMIC DNA]</scope>
    <source>
        <strain evidence="3">1-1 BBBD Race 1</strain>
    </source>
</reference>
<dbReference type="VEuPathDB" id="FungiDB:PTTG_08045"/>
<dbReference type="Pfam" id="PF14222">
    <property type="entry name" value="MOR2-PAG1_N"/>
    <property type="match status" value="1"/>
</dbReference>
<evidence type="ECO:0000259" key="2">
    <source>
        <dbReference type="Pfam" id="PF14222"/>
    </source>
</evidence>
<evidence type="ECO:0000256" key="1">
    <source>
        <dbReference type="SAM" id="MobiDB-lite"/>
    </source>
</evidence>
<evidence type="ECO:0000313" key="5">
    <source>
        <dbReference type="Proteomes" id="UP000005240"/>
    </source>
</evidence>
<dbReference type="SUPFAM" id="SSF48371">
    <property type="entry name" value="ARM repeat"/>
    <property type="match status" value="1"/>
</dbReference>